<dbReference type="SUPFAM" id="SSF55729">
    <property type="entry name" value="Acyl-CoA N-acyltransferases (Nat)"/>
    <property type="match status" value="1"/>
</dbReference>
<dbReference type="InterPro" id="IPR038740">
    <property type="entry name" value="BioF2-like_GNAT_dom"/>
</dbReference>
<dbReference type="Gene3D" id="3.40.630.30">
    <property type="match status" value="1"/>
</dbReference>
<evidence type="ECO:0000313" key="3">
    <source>
        <dbReference type="Proteomes" id="UP000586042"/>
    </source>
</evidence>
<dbReference type="GO" id="GO:0016747">
    <property type="term" value="F:acyltransferase activity, transferring groups other than amino-acyl groups"/>
    <property type="evidence" value="ECO:0007669"/>
    <property type="project" value="InterPro"/>
</dbReference>
<dbReference type="Proteomes" id="UP000586042">
    <property type="component" value="Unassembled WGS sequence"/>
</dbReference>
<dbReference type="PROSITE" id="PS51186">
    <property type="entry name" value="GNAT"/>
    <property type="match status" value="1"/>
</dbReference>
<keyword evidence="3" id="KW-1185">Reference proteome</keyword>
<protein>
    <submittedName>
        <fullName evidence="2">GNAT family N-acetyltransferase</fullName>
    </submittedName>
</protein>
<dbReference type="AlphaFoldDB" id="A0A7Y6IHT5"/>
<dbReference type="InterPro" id="IPR000182">
    <property type="entry name" value="GNAT_dom"/>
</dbReference>
<dbReference type="InterPro" id="IPR016181">
    <property type="entry name" value="Acyl_CoA_acyltransferase"/>
</dbReference>
<reference evidence="2 3" key="1">
    <citation type="submission" date="2020-06" db="EMBL/GenBank/DDBJ databases">
        <title>Nonomuraea sp. SMC257, a novel actinomycete isolated from soil.</title>
        <authorList>
            <person name="Chanama M."/>
        </authorList>
    </citation>
    <scope>NUCLEOTIDE SEQUENCE [LARGE SCALE GENOMIC DNA]</scope>
    <source>
        <strain evidence="2 3">SMC257</strain>
    </source>
</reference>
<feature type="domain" description="N-acetyltransferase" evidence="1">
    <location>
        <begin position="113"/>
        <end position="251"/>
    </location>
</feature>
<dbReference type="Pfam" id="PF13480">
    <property type="entry name" value="Acetyltransf_6"/>
    <property type="match status" value="1"/>
</dbReference>
<gene>
    <name evidence="2" type="ORF">HTZ77_37655</name>
</gene>
<dbReference type="EMBL" id="JABWGN010000018">
    <property type="protein sequence ID" value="NUW37089.1"/>
    <property type="molecule type" value="Genomic_DNA"/>
</dbReference>
<sequence>MNRDEVLAAYERQVRIRQGERVGRVVRKAAKGGWNGILWSDLDEETADAEIAGQRAYFAALKRDFEWKLYSHDRPADLAKRLLAAGFTAEPEETLMAAEAAAVAAEPRLPEGVELRVAEDPAGIDLLVQAHEQAFGMSLPGLRERVLRRLSERPESMVAVVAMAGDRPISGARLNLDPDTEFAGLFGGGTVAGWRGRGVYRALVAYRARVAVERGYRYLHVDASDESRPILLRLGFEPLGTTTPYVRAPGA</sequence>
<proteinExistence type="predicted"/>
<accession>A0A7Y6IHT5</accession>
<name>A0A7Y6IHT5_9ACTN</name>
<evidence type="ECO:0000259" key="1">
    <source>
        <dbReference type="PROSITE" id="PS51186"/>
    </source>
</evidence>
<evidence type="ECO:0000313" key="2">
    <source>
        <dbReference type="EMBL" id="NUW37089.1"/>
    </source>
</evidence>
<organism evidence="2 3">
    <name type="scientific">Nonomuraea montanisoli</name>
    <dbReference type="NCBI Taxonomy" id="2741721"/>
    <lineage>
        <taxon>Bacteria</taxon>
        <taxon>Bacillati</taxon>
        <taxon>Actinomycetota</taxon>
        <taxon>Actinomycetes</taxon>
        <taxon>Streptosporangiales</taxon>
        <taxon>Streptosporangiaceae</taxon>
        <taxon>Nonomuraea</taxon>
    </lineage>
</organism>
<dbReference type="RefSeq" id="WP_175594534.1">
    <property type="nucleotide sequence ID" value="NZ_JABWGN010000018.1"/>
</dbReference>
<comment type="caution">
    <text evidence="2">The sequence shown here is derived from an EMBL/GenBank/DDBJ whole genome shotgun (WGS) entry which is preliminary data.</text>
</comment>
<keyword evidence="2" id="KW-0808">Transferase</keyword>